<dbReference type="InterPro" id="IPR020811">
    <property type="entry name" value="Enolase_N"/>
</dbReference>
<evidence type="ECO:0000256" key="2">
    <source>
        <dbReference type="ARBA" id="ARBA00009604"/>
    </source>
</evidence>
<feature type="binding site" evidence="10">
    <location>
        <position position="365"/>
    </location>
    <ligand>
        <name>(2R)-2-phosphoglycerate</name>
        <dbReference type="ChEBI" id="CHEBI:58289"/>
    </ligand>
</feature>
<dbReference type="InterPro" id="IPR020810">
    <property type="entry name" value="Enolase_C"/>
</dbReference>
<dbReference type="SFLD" id="SFLDF00002">
    <property type="entry name" value="enolase"/>
    <property type="match status" value="1"/>
</dbReference>
<comment type="pathway">
    <text evidence="1 10">Carbohydrate degradation; glycolysis; pyruvate from D-glyceraldehyde 3-phosphate: step 4/5.</text>
</comment>
<dbReference type="InterPro" id="IPR000941">
    <property type="entry name" value="Enolase"/>
</dbReference>
<feature type="domain" description="Enolase C-terminal TIM barrel" evidence="11">
    <location>
        <begin position="137"/>
        <end position="412"/>
    </location>
</feature>
<evidence type="ECO:0000256" key="9">
    <source>
        <dbReference type="ARBA" id="ARBA00045763"/>
    </source>
</evidence>
<feature type="active site" description="Proton acceptor" evidence="10">
    <location>
        <position position="335"/>
    </location>
</feature>
<dbReference type="SUPFAM" id="SSF51604">
    <property type="entry name" value="Enolase C-terminal domain-like"/>
    <property type="match status" value="1"/>
</dbReference>
<evidence type="ECO:0000259" key="11">
    <source>
        <dbReference type="SMART" id="SM01192"/>
    </source>
</evidence>
<accession>A0ABZ0UNL4</accession>
<comment type="function">
    <text evidence="9 10">Catalyzes the reversible conversion of 2-phosphoglycerate (2-PG) into phosphoenolpyruvate (PEP). It is essential for the degradation of carbohydrates via glycolysis.</text>
</comment>
<feature type="binding site" evidence="10">
    <location>
        <position position="283"/>
    </location>
    <ligand>
        <name>Mg(2+)</name>
        <dbReference type="ChEBI" id="CHEBI:18420"/>
    </ligand>
</feature>
<keyword evidence="7 10" id="KW-0324">Glycolysis</keyword>
<dbReference type="RefSeq" id="WP_323732547.1">
    <property type="nucleotide sequence ID" value="NZ_CP110820.1"/>
</dbReference>
<dbReference type="EC" id="4.2.1.11" evidence="3 10"/>
<evidence type="ECO:0000313" key="14">
    <source>
        <dbReference type="Proteomes" id="UP001327219"/>
    </source>
</evidence>
<feature type="binding site" evidence="10">
    <location>
        <position position="240"/>
    </location>
    <ligand>
        <name>Mg(2+)</name>
        <dbReference type="ChEBI" id="CHEBI:18420"/>
    </ligand>
</feature>
<evidence type="ECO:0000313" key="13">
    <source>
        <dbReference type="EMBL" id="WPX96856.1"/>
    </source>
</evidence>
<feature type="domain" description="Enolase N-terminal" evidence="12">
    <location>
        <begin position="3"/>
        <end position="132"/>
    </location>
</feature>
<dbReference type="HAMAP" id="MF_00318">
    <property type="entry name" value="Enolase"/>
    <property type="match status" value="1"/>
</dbReference>
<evidence type="ECO:0000256" key="4">
    <source>
        <dbReference type="ARBA" id="ARBA00017068"/>
    </source>
</evidence>
<reference evidence="13 14" key="1">
    <citation type="submission" date="2022-11" db="EMBL/GenBank/DDBJ databases">
        <title>Host association and intracellularity evolved multiple times independently in the Rickettsiales.</title>
        <authorList>
            <person name="Castelli M."/>
            <person name="Nardi T."/>
            <person name="Gammuto L."/>
            <person name="Bellinzona G."/>
            <person name="Sabaneyeva E."/>
            <person name="Potekhin A."/>
            <person name="Serra V."/>
            <person name="Petroni G."/>
            <person name="Sassera D."/>
        </authorList>
    </citation>
    <scope>NUCLEOTIDE SEQUENCE [LARGE SCALE GENOMIC DNA]</scope>
    <source>
        <strain evidence="13 14">NDG2</strain>
    </source>
</reference>
<feature type="binding site" evidence="10">
    <location>
        <position position="364"/>
    </location>
    <ligand>
        <name>(2R)-2-phosphoglycerate</name>
        <dbReference type="ChEBI" id="CHEBI:58289"/>
    </ligand>
</feature>
<dbReference type="SFLD" id="SFLDG00178">
    <property type="entry name" value="enolase"/>
    <property type="match status" value="1"/>
</dbReference>
<keyword evidence="10" id="KW-0963">Cytoplasm</keyword>
<evidence type="ECO:0000256" key="7">
    <source>
        <dbReference type="ARBA" id="ARBA00023152"/>
    </source>
</evidence>
<feature type="binding site" evidence="10">
    <location>
        <position position="335"/>
    </location>
    <ligand>
        <name>(2R)-2-phosphoglycerate</name>
        <dbReference type="ChEBI" id="CHEBI:58289"/>
    </ligand>
</feature>
<evidence type="ECO:0000256" key="8">
    <source>
        <dbReference type="ARBA" id="ARBA00023239"/>
    </source>
</evidence>
<keyword evidence="14" id="KW-1185">Reference proteome</keyword>
<evidence type="ECO:0000256" key="5">
    <source>
        <dbReference type="ARBA" id="ARBA00022525"/>
    </source>
</evidence>
<dbReference type="Gene3D" id="3.30.390.10">
    <property type="entry name" value="Enolase-like, N-terminal domain"/>
    <property type="match status" value="1"/>
</dbReference>
<dbReference type="SFLD" id="SFLDS00001">
    <property type="entry name" value="Enolase"/>
    <property type="match status" value="1"/>
</dbReference>
<keyword evidence="6 10" id="KW-0460">Magnesium</keyword>
<dbReference type="PRINTS" id="PR00148">
    <property type="entry name" value="ENOLASE"/>
</dbReference>
<dbReference type="PIRSF" id="PIRSF001400">
    <property type="entry name" value="Enolase"/>
    <property type="match status" value="1"/>
</dbReference>
<evidence type="ECO:0000256" key="6">
    <source>
        <dbReference type="ARBA" id="ARBA00022842"/>
    </source>
</evidence>
<evidence type="ECO:0000256" key="3">
    <source>
        <dbReference type="ARBA" id="ARBA00012058"/>
    </source>
</evidence>
<dbReference type="SUPFAM" id="SSF54826">
    <property type="entry name" value="Enolase N-terminal domain-like"/>
    <property type="match status" value="1"/>
</dbReference>
<keyword evidence="10" id="KW-0479">Metal-binding</keyword>
<feature type="active site" description="Proton donor" evidence="10">
    <location>
        <position position="203"/>
    </location>
</feature>
<dbReference type="PROSITE" id="PS00164">
    <property type="entry name" value="ENOLASE"/>
    <property type="match status" value="1"/>
</dbReference>
<keyword evidence="5 10" id="KW-0964">Secreted</keyword>
<dbReference type="PANTHER" id="PTHR11902:SF1">
    <property type="entry name" value="ENOLASE"/>
    <property type="match status" value="1"/>
</dbReference>
<comment type="similarity">
    <text evidence="2 10">Belongs to the enolase family.</text>
</comment>
<proteinExistence type="inferred from homology"/>
<gene>
    <name evidence="10" type="primary">eno</name>
    <name evidence="13" type="ORF">Bandiella_00988</name>
</gene>
<dbReference type="InterPro" id="IPR020809">
    <property type="entry name" value="Enolase_CS"/>
</dbReference>
<evidence type="ECO:0000256" key="10">
    <source>
        <dbReference type="HAMAP-Rule" id="MF_00318"/>
    </source>
</evidence>
<sequence length="412" mass="45533">MKITGIKARQIFDSRGLPTIETDLTLNNSYFGRASIPSGASKGMHEALELRDGDEGYHGKSVLKAVNLINEELGPHMLNFSFQSQEELDQFLIDLDGTVNKSALGANTILSISIAFAKARASVMGKHLFQTLTTNNRFTLPKPMLNIINGGVHADNGLDIQEFMIVPVKYTDINQNLKVACEIFHSLRGILKIGGYKVNTGDEGGFAPDIKSTNAALDLIVQAIEVAGYKLEKDVCLALDVAANELYQNGRYQLKSEGVQLTNLELIKFYEELCSKYPIISIEDPLSETDLEGWKMITQRLGQKIKIVGDDLFVTNPKKLQQGIDEHLANAILIKINQIGTMTETLKSIDLAASNNFTNIISHRSGETEDTTIAHLAVATSSQYIKTGSISRTDRVCKYNELMRIEEIVKHQ</sequence>
<dbReference type="Gene3D" id="3.20.20.120">
    <property type="entry name" value="Enolase-like C-terminal domain"/>
    <property type="match status" value="1"/>
</dbReference>
<evidence type="ECO:0000259" key="12">
    <source>
        <dbReference type="SMART" id="SM01193"/>
    </source>
</evidence>
<dbReference type="SMART" id="SM01193">
    <property type="entry name" value="Enolase_N"/>
    <property type="match status" value="1"/>
</dbReference>
<dbReference type="CDD" id="cd03313">
    <property type="entry name" value="enolase"/>
    <property type="match status" value="1"/>
</dbReference>
<feature type="binding site" evidence="10">
    <location>
        <position position="310"/>
    </location>
    <ligand>
        <name>Mg(2+)</name>
        <dbReference type="ChEBI" id="CHEBI:18420"/>
    </ligand>
</feature>
<evidence type="ECO:0000256" key="1">
    <source>
        <dbReference type="ARBA" id="ARBA00005031"/>
    </source>
</evidence>
<dbReference type="EMBL" id="CP110820">
    <property type="protein sequence ID" value="WPX96856.1"/>
    <property type="molecule type" value="Genomic_DNA"/>
</dbReference>
<dbReference type="Proteomes" id="UP001327219">
    <property type="component" value="Chromosome"/>
</dbReference>
<comment type="catalytic activity">
    <reaction evidence="10">
        <text>(2R)-2-phosphoglycerate = phosphoenolpyruvate + H2O</text>
        <dbReference type="Rhea" id="RHEA:10164"/>
        <dbReference type="ChEBI" id="CHEBI:15377"/>
        <dbReference type="ChEBI" id="CHEBI:58289"/>
        <dbReference type="ChEBI" id="CHEBI:58702"/>
        <dbReference type="EC" id="4.2.1.11"/>
    </reaction>
</comment>
<name>A0ABZ0UNL4_9RICK</name>
<protein>
    <recommendedName>
        <fullName evidence="4 10">Enolase</fullName>
        <ecNumber evidence="3 10">4.2.1.11</ecNumber>
    </recommendedName>
    <alternativeName>
        <fullName evidence="10">2-phospho-D-glycerate hydro-lyase</fullName>
    </alternativeName>
    <alternativeName>
        <fullName evidence="10">2-phosphoglycerate dehydratase</fullName>
    </alternativeName>
</protein>
<feature type="binding site" evidence="10">
    <location>
        <position position="161"/>
    </location>
    <ligand>
        <name>(2R)-2-phosphoglycerate</name>
        <dbReference type="ChEBI" id="CHEBI:58289"/>
    </ligand>
</feature>
<dbReference type="InterPro" id="IPR036849">
    <property type="entry name" value="Enolase-like_C_sf"/>
</dbReference>
<dbReference type="Pfam" id="PF00113">
    <property type="entry name" value="Enolase_C"/>
    <property type="match status" value="1"/>
</dbReference>
<feature type="binding site" evidence="10">
    <location>
        <position position="386"/>
    </location>
    <ligand>
        <name>(2R)-2-phosphoglycerate</name>
        <dbReference type="ChEBI" id="CHEBI:58289"/>
    </ligand>
</feature>
<dbReference type="InterPro" id="IPR029017">
    <property type="entry name" value="Enolase-like_N"/>
</dbReference>
<dbReference type="PANTHER" id="PTHR11902">
    <property type="entry name" value="ENOLASE"/>
    <property type="match status" value="1"/>
</dbReference>
<dbReference type="SMART" id="SM01192">
    <property type="entry name" value="Enolase_C"/>
    <property type="match status" value="1"/>
</dbReference>
<dbReference type="Pfam" id="PF03952">
    <property type="entry name" value="Enolase_N"/>
    <property type="match status" value="1"/>
</dbReference>
<comment type="cofactor">
    <cofactor evidence="10">
        <name>Mg(2+)</name>
        <dbReference type="ChEBI" id="CHEBI:18420"/>
    </cofactor>
    <text evidence="10">Binds a second Mg(2+) ion via substrate during catalysis.</text>
</comment>
<comment type="subcellular location">
    <subcellularLocation>
        <location evidence="10">Cytoplasm</location>
    </subcellularLocation>
    <subcellularLocation>
        <location evidence="10">Secreted</location>
    </subcellularLocation>
    <subcellularLocation>
        <location evidence="10">Cell surface</location>
    </subcellularLocation>
    <text evidence="10">Fractions of enolase are present in both the cytoplasm and on the cell surface.</text>
</comment>
<dbReference type="NCBIfam" id="TIGR01060">
    <property type="entry name" value="eno"/>
    <property type="match status" value="1"/>
</dbReference>
<keyword evidence="8 10" id="KW-0456">Lyase</keyword>
<organism evidence="13 14">
    <name type="scientific">Candidatus Bandiella euplotis</name>
    <dbReference type="NCBI Taxonomy" id="1664265"/>
    <lineage>
        <taxon>Bacteria</taxon>
        <taxon>Pseudomonadati</taxon>
        <taxon>Pseudomonadota</taxon>
        <taxon>Alphaproteobacteria</taxon>
        <taxon>Rickettsiales</taxon>
        <taxon>Candidatus Midichloriaceae</taxon>
        <taxon>Candidatus Bandiella</taxon>
    </lineage>
</organism>